<protein>
    <submittedName>
        <fullName evidence="2">Uncharacterized protein</fullName>
    </submittedName>
</protein>
<dbReference type="AlphaFoldDB" id="A0A2T6FXS5"/>
<evidence type="ECO:0000256" key="1">
    <source>
        <dbReference type="SAM" id="SignalP"/>
    </source>
</evidence>
<keyword evidence="1" id="KW-0732">Signal</keyword>
<proteinExistence type="predicted"/>
<name>A0A2T6FXS5_9BACL</name>
<gene>
    <name evidence="2" type="ORF">C8Z91_25355</name>
</gene>
<reference evidence="2 3" key="1">
    <citation type="submission" date="2018-03" db="EMBL/GenBank/DDBJ databases">
        <title>Genome sequence of Paenibacillus elgii strain AC13 an antimicrobial compound producing bacteria.</title>
        <authorList>
            <person name="Kurokawa A.S."/>
            <person name="Araujo J.F."/>
            <person name="Costa R.A."/>
            <person name="Ortega D.B."/>
            <person name="Pires A.S."/>
            <person name="Pappas G.J.Jr."/>
            <person name="Franco O.L."/>
            <person name="Barreto C."/>
            <person name="Magalhaes B.S."/>
            <person name="Kruger R.H."/>
        </authorList>
    </citation>
    <scope>NUCLEOTIDE SEQUENCE [LARGE SCALE GENOMIC DNA]</scope>
    <source>
        <strain evidence="2 3">AC13</strain>
    </source>
</reference>
<feature type="chain" id="PRO_5015754238" evidence="1">
    <location>
        <begin position="27"/>
        <end position="103"/>
    </location>
</feature>
<dbReference type="EMBL" id="PYHP01000069">
    <property type="protein sequence ID" value="PUA36703.1"/>
    <property type="molecule type" value="Genomic_DNA"/>
</dbReference>
<comment type="caution">
    <text evidence="2">The sequence shown here is derived from an EMBL/GenBank/DDBJ whole genome shotgun (WGS) entry which is preliminary data.</text>
</comment>
<feature type="signal peptide" evidence="1">
    <location>
        <begin position="1"/>
        <end position="26"/>
    </location>
</feature>
<dbReference type="RefSeq" id="WP_108533746.1">
    <property type="nucleotide sequence ID" value="NZ_PYHP01000069.1"/>
</dbReference>
<dbReference type="Proteomes" id="UP000244184">
    <property type="component" value="Unassembled WGS sequence"/>
</dbReference>
<accession>A0A2T6FXS5</accession>
<evidence type="ECO:0000313" key="2">
    <source>
        <dbReference type="EMBL" id="PUA36703.1"/>
    </source>
</evidence>
<organism evidence="2 3">
    <name type="scientific">Paenibacillus elgii</name>
    <dbReference type="NCBI Taxonomy" id="189691"/>
    <lineage>
        <taxon>Bacteria</taxon>
        <taxon>Bacillati</taxon>
        <taxon>Bacillota</taxon>
        <taxon>Bacilli</taxon>
        <taxon>Bacillales</taxon>
        <taxon>Paenibacillaceae</taxon>
        <taxon>Paenibacillus</taxon>
    </lineage>
</organism>
<evidence type="ECO:0000313" key="3">
    <source>
        <dbReference type="Proteomes" id="UP000244184"/>
    </source>
</evidence>
<sequence length="103" mass="10881">MKSMLKTKVTVLALCSAFLLPVAAFAQTPDEPAATPPTTTITFPNLNLTTTVKITNVDGVLVPGDYVITGDSRVAYIPEGVGLVVVNKETALPNGAFYLNDKK</sequence>